<keyword evidence="3" id="KW-1185">Reference proteome</keyword>
<accession>A0A2N8PG16</accession>
<dbReference type="Proteomes" id="UP000236047">
    <property type="component" value="Unassembled WGS sequence"/>
</dbReference>
<proteinExistence type="predicted"/>
<reference evidence="3" key="1">
    <citation type="submission" date="2015-09" db="EMBL/GenBank/DDBJ databases">
        <authorList>
            <person name="Graham D.E."/>
            <person name="Mahan K.M."/>
            <person name="Klingeman D.M."/>
            <person name="Fida T."/>
            <person name="Giannone R.J."/>
            <person name="Hettich R.L."/>
            <person name="Parry R.J."/>
            <person name="Spain J.C."/>
        </authorList>
    </citation>
    <scope>NUCLEOTIDE SEQUENCE [LARGE SCALE GENOMIC DNA]</scope>
    <source>
        <strain evidence="3">JCM 4701</strain>
    </source>
</reference>
<dbReference type="EMBL" id="LJSN01000002">
    <property type="protein sequence ID" value="PNE39931.1"/>
    <property type="molecule type" value="Genomic_DNA"/>
</dbReference>
<feature type="compositionally biased region" description="Polar residues" evidence="1">
    <location>
        <begin position="114"/>
        <end position="130"/>
    </location>
</feature>
<sequence length="195" mass="20525">MNQFRLRAAVIIVEEIRPVSVSGTARTRWCWNTTFTAGVRKSAPAYARPVSGAGPGTAMAAAPATSSQDDVVSSRAPVSPAVSGSQASAPSTVPADPRACAVPISPEDAPRPWQRTTRISPSPANAPLTSANHTSMYRRYELARTYRSPAGPRLRAGLARACPQRSGPSGVRRARAEPVTPRKKTAAAQNGARGR</sequence>
<comment type="caution">
    <text evidence="2">The sequence shown here is derived from an EMBL/GenBank/DDBJ whole genome shotgun (WGS) entry which is preliminary data.</text>
</comment>
<evidence type="ECO:0000256" key="1">
    <source>
        <dbReference type="SAM" id="MobiDB-lite"/>
    </source>
</evidence>
<feature type="region of interest" description="Disordered" evidence="1">
    <location>
        <begin position="53"/>
        <end position="130"/>
    </location>
</feature>
<feature type="compositionally biased region" description="Low complexity" evidence="1">
    <location>
        <begin position="56"/>
        <end position="83"/>
    </location>
</feature>
<feature type="compositionally biased region" description="Low complexity" evidence="1">
    <location>
        <begin position="151"/>
        <end position="161"/>
    </location>
</feature>
<dbReference type="AlphaFoldDB" id="A0A2N8PG16"/>
<organism evidence="2 3">
    <name type="scientific">Streptomyces noursei</name>
    <name type="common">Streptomyces albulus</name>
    <dbReference type="NCBI Taxonomy" id="1971"/>
    <lineage>
        <taxon>Bacteria</taxon>
        <taxon>Bacillati</taxon>
        <taxon>Actinomycetota</taxon>
        <taxon>Actinomycetes</taxon>
        <taxon>Kitasatosporales</taxon>
        <taxon>Streptomycetaceae</taxon>
        <taxon>Streptomyces</taxon>
    </lineage>
</organism>
<feature type="region of interest" description="Disordered" evidence="1">
    <location>
        <begin position="151"/>
        <end position="195"/>
    </location>
</feature>
<protein>
    <submittedName>
        <fullName evidence="2">Uncharacterized protein</fullName>
    </submittedName>
</protein>
<evidence type="ECO:0000313" key="2">
    <source>
        <dbReference type="EMBL" id="PNE39931.1"/>
    </source>
</evidence>
<evidence type="ECO:0000313" key="3">
    <source>
        <dbReference type="Proteomes" id="UP000236047"/>
    </source>
</evidence>
<name>A0A2N8PG16_STRNR</name>
<gene>
    <name evidence="2" type="ORF">AOB60_02295</name>
</gene>